<reference evidence="2" key="1">
    <citation type="submission" date="2022-03" db="EMBL/GenBank/DDBJ databases">
        <authorList>
            <person name="Alioto T."/>
            <person name="Alioto T."/>
            <person name="Gomez Garrido J."/>
        </authorList>
    </citation>
    <scope>NUCLEOTIDE SEQUENCE</scope>
</reference>
<proteinExistence type="predicted"/>
<sequence length="115" mass="13288">EEISGVSRRLHDAEITTATHEVRLNNMEQELSDMRREQVQTQRRMAAMENRRRCKNVKIRGIPEQIGTVEIPHLVRRLLTHLFSAKQAKLMALDGCYRLPAPPPCSTEMNRDVIV</sequence>
<evidence type="ECO:0000256" key="1">
    <source>
        <dbReference type="SAM" id="Coils"/>
    </source>
</evidence>
<protein>
    <submittedName>
        <fullName evidence="2">Uncharacterized protein</fullName>
    </submittedName>
</protein>
<keyword evidence="3" id="KW-1185">Reference proteome</keyword>
<evidence type="ECO:0000313" key="2">
    <source>
        <dbReference type="EMBL" id="CAH2319674.1"/>
    </source>
</evidence>
<gene>
    <name evidence="2" type="ORF">PECUL_23A000824</name>
</gene>
<accession>A0AAD1T5H7</accession>
<name>A0AAD1T5H7_PELCU</name>
<feature type="non-terminal residue" evidence="2">
    <location>
        <position position="1"/>
    </location>
</feature>
<evidence type="ECO:0000313" key="3">
    <source>
        <dbReference type="Proteomes" id="UP001295444"/>
    </source>
</evidence>
<dbReference type="AlphaFoldDB" id="A0AAD1T5H7"/>
<keyword evidence="1" id="KW-0175">Coiled coil</keyword>
<dbReference type="EMBL" id="OW240921">
    <property type="protein sequence ID" value="CAH2319674.1"/>
    <property type="molecule type" value="Genomic_DNA"/>
</dbReference>
<dbReference type="Proteomes" id="UP001295444">
    <property type="component" value="Chromosome 10"/>
</dbReference>
<organism evidence="2 3">
    <name type="scientific">Pelobates cultripes</name>
    <name type="common">Western spadefoot toad</name>
    <dbReference type="NCBI Taxonomy" id="61616"/>
    <lineage>
        <taxon>Eukaryota</taxon>
        <taxon>Metazoa</taxon>
        <taxon>Chordata</taxon>
        <taxon>Craniata</taxon>
        <taxon>Vertebrata</taxon>
        <taxon>Euteleostomi</taxon>
        <taxon>Amphibia</taxon>
        <taxon>Batrachia</taxon>
        <taxon>Anura</taxon>
        <taxon>Pelobatoidea</taxon>
        <taxon>Pelobatidae</taxon>
        <taxon>Pelobates</taxon>
    </lineage>
</organism>
<feature type="coiled-coil region" evidence="1">
    <location>
        <begin position="10"/>
        <end position="51"/>
    </location>
</feature>